<organism evidence="2 3">
    <name type="scientific">Oculimacula yallundae</name>
    <dbReference type="NCBI Taxonomy" id="86028"/>
    <lineage>
        <taxon>Eukaryota</taxon>
        <taxon>Fungi</taxon>
        <taxon>Dikarya</taxon>
        <taxon>Ascomycota</taxon>
        <taxon>Pezizomycotina</taxon>
        <taxon>Leotiomycetes</taxon>
        <taxon>Helotiales</taxon>
        <taxon>Ploettnerulaceae</taxon>
        <taxon>Oculimacula</taxon>
    </lineage>
</organism>
<protein>
    <submittedName>
        <fullName evidence="2">Uncharacterized protein</fullName>
    </submittedName>
</protein>
<name>A0ABR4CIF8_9HELO</name>
<keyword evidence="3" id="KW-1185">Reference proteome</keyword>
<dbReference type="EMBL" id="JAZHXI010000007">
    <property type="protein sequence ID" value="KAL2069757.1"/>
    <property type="molecule type" value="Genomic_DNA"/>
</dbReference>
<accession>A0ABR4CIF8</accession>
<sequence length="426" mass="46736">MIYSYTHFLSALCLSATTTAYVIDTDSCNTVAQEFLAEKLTCAFDMATKVVTELRKPSIGREVQTLMDHLWVPTANPADYPTPQEAILCRFDGTCPTNKFRGSYFLYTAAGGSAQFPRGILSMADPAIDVQLQSGATGAAAGDVVFYCSSERYKDITDQDGNHRIKDTSIIEFVADDEEDPRKICNLALAYTWASPDATKPSQITLCPWFLEYAQGLKLPRCGTWRQKLVGLIGRPTAWLGSRRWPYTAIDLLSLFDKVVVHELTHTRHGGKTVDVAMDGRAITFNNVAYGWRNCKKISTNLPDNDGRDELKPMNNADSYAIFASGVRIINAGGSIDEKGNVKNAPSSSKAKRAPLTAEEREELGFLAAVFDEESSDSANEAEMAMWGPVFNSTFFPEGTSLSEEQKGMVVKALMGEMPGEAAHVH</sequence>
<dbReference type="InterPro" id="IPR024079">
    <property type="entry name" value="MetalloPept_cat_dom_sf"/>
</dbReference>
<feature type="chain" id="PRO_5046028043" evidence="1">
    <location>
        <begin position="21"/>
        <end position="426"/>
    </location>
</feature>
<keyword evidence="1" id="KW-0732">Signal</keyword>
<evidence type="ECO:0000313" key="2">
    <source>
        <dbReference type="EMBL" id="KAL2069757.1"/>
    </source>
</evidence>
<gene>
    <name evidence="2" type="ORF">VTL71DRAFT_14436</name>
</gene>
<feature type="signal peptide" evidence="1">
    <location>
        <begin position="1"/>
        <end position="20"/>
    </location>
</feature>
<evidence type="ECO:0000256" key="1">
    <source>
        <dbReference type="SAM" id="SignalP"/>
    </source>
</evidence>
<dbReference type="Proteomes" id="UP001595075">
    <property type="component" value="Unassembled WGS sequence"/>
</dbReference>
<evidence type="ECO:0000313" key="3">
    <source>
        <dbReference type="Proteomes" id="UP001595075"/>
    </source>
</evidence>
<reference evidence="2 3" key="1">
    <citation type="journal article" date="2024" name="Commun. Biol.">
        <title>Comparative genomic analysis of thermophilic fungi reveals convergent evolutionary adaptations and gene losses.</title>
        <authorList>
            <person name="Steindorff A.S."/>
            <person name="Aguilar-Pontes M.V."/>
            <person name="Robinson A.J."/>
            <person name="Andreopoulos B."/>
            <person name="LaButti K."/>
            <person name="Kuo A."/>
            <person name="Mondo S."/>
            <person name="Riley R."/>
            <person name="Otillar R."/>
            <person name="Haridas S."/>
            <person name="Lipzen A."/>
            <person name="Grimwood J."/>
            <person name="Schmutz J."/>
            <person name="Clum A."/>
            <person name="Reid I.D."/>
            <person name="Moisan M.C."/>
            <person name="Butler G."/>
            <person name="Nguyen T.T.M."/>
            <person name="Dewar K."/>
            <person name="Conant G."/>
            <person name="Drula E."/>
            <person name="Henrissat B."/>
            <person name="Hansel C."/>
            <person name="Singer S."/>
            <person name="Hutchinson M.I."/>
            <person name="de Vries R.P."/>
            <person name="Natvig D.O."/>
            <person name="Powell A.J."/>
            <person name="Tsang A."/>
            <person name="Grigoriev I.V."/>
        </authorList>
    </citation>
    <scope>NUCLEOTIDE SEQUENCE [LARGE SCALE GENOMIC DNA]</scope>
    <source>
        <strain evidence="2 3">CBS 494.80</strain>
    </source>
</reference>
<dbReference type="Gene3D" id="3.40.390.10">
    <property type="entry name" value="Collagenase (Catalytic Domain)"/>
    <property type="match status" value="1"/>
</dbReference>
<proteinExistence type="predicted"/>
<comment type="caution">
    <text evidence="2">The sequence shown here is derived from an EMBL/GenBank/DDBJ whole genome shotgun (WGS) entry which is preliminary data.</text>
</comment>